<dbReference type="Proteomes" id="UP000064844">
    <property type="component" value="Chromosome"/>
</dbReference>
<organism evidence="2 3">
    <name type="scientific">Intestinimonas butyriciproducens</name>
    <dbReference type="NCBI Taxonomy" id="1297617"/>
    <lineage>
        <taxon>Bacteria</taxon>
        <taxon>Bacillati</taxon>
        <taxon>Bacillota</taxon>
        <taxon>Clostridia</taxon>
        <taxon>Eubacteriales</taxon>
        <taxon>Intestinimonas</taxon>
    </lineage>
</organism>
<dbReference type="EMBL" id="CP011307">
    <property type="protein sequence ID" value="ALP95503.1"/>
    <property type="molecule type" value="Genomic_DNA"/>
</dbReference>
<proteinExistence type="predicted"/>
<gene>
    <name evidence="2" type="ORF">IB211_03112c</name>
</gene>
<reference evidence="2 3" key="1">
    <citation type="journal article" date="2015" name="Nat. Commun.">
        <title>Production of butyrate from lysine and the Amadori product fructoselysine by a human gut commensal.</title>
        <authorList>
            <person name="Bui T.P."/>
            <person name="Ritari J."/>
            <person name="Boeren S."/>
            <person name="de Waard P."/>
            <person name="Plugge C.M."/>
            <person name="de Vos W.M."/>
        </authorList>
    </citation>
    <scope>NUCLEOTIDE SEQUENCE [LARGE SCALE GENOMIC DNA]</scope>
    <source>
        <strain evidence="2 3">AF211</strain>
    </source>
</reference>
<evidence type="ECO:0000256" key="1">
    <source>
        <dbReference type="SAM" id="MobiDB-lite"/>
    </source>
</evidence>
<reference evidence="3" key="2">
    <citation type="submission" date="2015-04" db="EMBL/GenBank/DDBJ databases">
        <title>A butyrogenic pathway from the amino acid lysine in a human gut commensal.</title>
        <authorList>
            <person name="de Vos W.M."/>
            <person name="Bui N.T.P."/>
            <person name="Plugge C.M."/>
            <person name="Ritari J."/>
        </authorList>
    </citation>
    <scope>NUCLEOTIDE SEQUENCE [LARGE SCALE GENOMIC DNA]</scope>
    <source>
        <strain evidence="3">AF211</strain>
    </source>
</reference>
<evidence type="ECO:0000313" key="3">
    <source>
        <dbReference type="Proteomes" id="UP000064844"/>
    </source>
</evidence>
<feature type="region of interest" description="Disordered" evidence="1">
    <location>
        <begin position="1"/>
        <end position="34"/>
    </location>
</feature>
<protein>
    <submittedName>
        <fullName evidence="2">Uncharacterized protein</fullName>
    </submittedName>
</protein>
<accession>A0A0S2W877</accession>
<keyword evidence="3" id="KW-1185">Reference proteome</keyword>
<dbReference type="KEGG" id="ibu:IB211_03112c"/>
<dbReference type="STRING" id="1297617.IB211_03112c"/>
<dbReference type="AlphaFoldDB" id="A0A0S2W877"/>
<name>A0A0S2W877_9FIRM</name>
<sequence length="46" mass="4855">MNKQFAGRSKTLAGIRNAAAERDGRNGAPWETGCPAGIEKGRALLI</sequence>
<evidence type="ECO:0000313" key="2">
    <source>
        <dbReference type="EMBL" id="ALP95503.1"/>
    </source>
</evidence>